<feature type="compositionally biased region" description="Low complexity" evidence="3">
    <location>
        <begin position="11"/>
        <end position="28"/>
    </location>
</feature>
<reference evidence="4 5" key="1">
    <citation type="submission" date="2020-08" db="EMBL/GenBank/DDBJ databases">
        <title>Plant Genome Project.</title>
        <authorList>
            <person name="Zhang R.-G."/>
        </authorList>
    </citation>
    <scope>NUCLEOTIDE SEQUENCE [LARGE SCALE GENOMIC DNA]</scope>
    <source>
        <tissue evidence="4">Rhizome</tissue>
    </source>
</reference>
<dbReference type="InterPro" id="IPR017853">
    <property type="entry name" value="GH"/>
</dbReference>
<keyword evidence="2" id="KW-0326">Glycosidase</keyword>
<protein>
    <recommendedName>
        <fullName evidence="6">Chitinase</fullName>
    </recommendedName>
</protein>
<evidence type="ECO:0000256" key="1">
    <source>
        <dbReference type="ARBA" id="ARBA00022801"/>
    </source>
</evidence>
<feature type="compositionally biased region" description="Pro residues" evidence="3">
    <location>
        <begin position="1"/>
        <end position="10"/>
    </location>
</feature>
<feature type="region of interest" description="Disordered" evidence="3">
    <location>
        <begin position="1"/>
        <end position="30"/>
    </location>
</feature>
<dbReference type="GO" id="GO:0005576">
    <property type="term" value="C:extracellular region"/>
    <property type="evidence" value="ECO:0007669"/>
    <property type="project" value="TreeGrafter"/>
</dbReference>
<evidence type="ECO:0000256" key="2">
    <source>
        <dbReference type="ARBA" id="ARBA00023295"/>
    </source>
</evidence>
<sequence>MRAPSLPPAPLASIASSTSPSSPPSATARHPFSTSLAIATHPPTDEPVSALTFSSAIASASRCCSPSAVVPEAMAFPQPTKPGKSASYIWNNFLSSSSSRPLGEVALDGVDFDIKGGGSQYSDLLARYFKNYSKHGKQVYLRPAPQCPFPDSWLAGALKTGLFDFVWVQFYNNLPCQYNSRDASNLAVAWKKWVSVPVTEVFLGLPAAPDIAGVA</sequence>
<dbReference type="Proteomes" id="UP000734854">
    <property type="component" value="Unassembled WGS sequence"/>
</dbReference>
<keyword evidence="1" id="KW-0378">Hydrolase</keyword>
<dbReference type="AlphaFoldDB" id="A0A8J5L2P9"/>
<gene>
    <name evidence="4" type="ORF">ZIOFF_038983</name>
</gene>
<proteinExistence type="predicted"/>
<keyword evidence="5" id="KW-1185">Reference proteome</keyword>
<organism evidence="4 5">
    <name type="scientific">Zingiber officinale</name>
    <name type="common">Ginger</name>
    <name type="synonym">Amomum zingiber</name>
    <dbReference type="NCBI Taxonomy" id="94328"/>
    <lineage>
        <taxon>Eukaryota</taxon>
        <taxon>Viridiplantae</taxon>
        <taxon>Streptophyta</taxon>
        <taxon>Embryophyta</taxon>
        <taxon>Tracheophyta</taxon>
        <taxon>Spermatophyta</taxon>
        <taxon>Magnoliopsida</taxon>
        <taxon>Liliopsida</taxon>
        <taxon>Zingiberales</taxon>
        <taxon>Zingiberaceae</taxon>
        <taxon>Zingiber</taxon>
    </lineage>
</organism>
<evidence type="ECO:0000256" key="3">
    <source>
        <dbReference type="SAM" id="MobiDB-lite"/>
    </source>
</evidence>
<dbReference type="PANTHER" id="PTHR45708:SF49">
    <property type="entry name" value="ENDOCHITINASE"/>
    <property type="match status" value="1"/>
</dbReference>
<evidence type="ECO:0000313" key="5">
    <source>
        <dbReference type="Proteomes" id="UP000734854"/>
    </source>
</evidence>
<name>A0A8J5L2P9_ZINOF</name>
<dbReference type="Gene3D" id="3.20.20.80">
    <property type="entry name" value="Glycosidases"/>
    <property type="match status" value="1"/>
</dbReference>
<evidence type="ECO:0008006" key="6">
    <source>
        <dbReference type="Google" id="ProtNLM"/>
    </source>
</evidence>
<dbReference type="EMBL" id="JACMSC010000011">
    <property type="protein sequence ID" value="KAG6499226.1"/>
    <property type="molecule type" value="Genomic_DNA"/>
</dbReference>
<evidence type="ECO:0000313" key="4">
    <source>
        <dbReference type="EMBL" id="KAG6499226.1"/>
    </source>
</evidence>
<dbReference type="GO" id="GO:0004568">
    <property type="term" value="F:chitinase activity"/>
    <property type="evidence" value="ECO:0007669"/>
    <property type="project" value="TreeGrafter"/>
</dbReference>
<comment type="caution">
    <text evidence="4">The sequence shown here is derived from an EMBL/GenBank/DDBJ whole genome shotgun (WGS) entry which is preliminary data.</text>
</comment>
<accession>A0A8J5L2P9</accession>
<dbReference type="SUPFAM" id="SSF51445">
    <property type="entry name" value="(Trans)glycosidases"/>
    <property type="match status" value="1"/>
</dbReference>
<dbReference type="InterPro" id="IPR050542">
    <property type="entry name" value="Glycosyl_Hydrlase18_Chitinase"/>
</dbReference>
<dbReference type="PANTHER" id="PTHR45708">
    <property type="entry name" value="ENDOCHITINASE"/>
    <property type="match status" value="1"/>
</dbReference>